<dbReference type="InterPro" id="IPR007627">
    <property type="entry name" value="RNA_pol_sigma70_r2"/>
</dbReference>
<evidence type="ECO:0000256" key="4">
    <source>
        <dbReference type="ARBA" id="ARBA00023163"/>
    </source>
</evidence>
<evidence type="ECO:0000313" key="8">
    <source>
        <dbReference type="Proteomes" id="UP000199060"/>
    </source>
</evidence>
<dbReference type="SUPFAM" id="SSF88659">
    <property type="entry name" value="Sigma3 and sigma4 domains of RNA polymerase sigma factors"/>
    <property type="match status" value="1"/>
</dbReference>
<organism evidence="7 8">
    <name type="scientific">Algoriphagus faecimaris</name>
    <dbReference type="NCBI Taxonomy" id="686796"/>
    <lineage>
        <taxon>Bacteria</taxon>
        <taxon>Pseudomonadati</taxon>
        <taxon>Bacteroidota</taxon>
        <taxon>Cytophagia</taxon>
        <taxon>Cytophagales</taxon>
        <taxon>Cyclobacteriaceae</taxon>
        <taxon>Algoriphagus</taxon>
    </lineage>
</organism>
<dbReference type="OrthoDB" id="941544at2"/>
<dbReference type="GO" id="GO:0016987">
    <property type="term" value="F:sigma factor activity"/>
    <property type="evidence" value="ECO:0007669"/>
    <property type="project" value="UniProtKB-KW"/>
</dbReference>
<dbReference type="GO" id="GO:0006352">
    <property type="term" value="P:DNA-templated transcription initiation"/>
    <property type="evidence" value="ECO:0007669"/>
    <property type="project" value="InterPro"/>
</dbReference>
<feature type="domain" description="RNA polymerase sigma-70 region 2" evidence="5">
    <location>
        <begin position="25"/>
        <end position="86"/>
    </location>
</feature>
<keyword evidence="2" id="KW-0805">Transcription regulation</keyword>
<dbReference type="InterPro" id="IPR039425">
    <property type="entry name" value="RNA_pol_sigma-70-like"/>
</dbReference>
<dbReference type="InterPro" id="IPR036388">
    <property type="entry name" value="WH-like_DNA-bd_sf"/>
</dbReference>
<feature type="domain" description="RNA polymerase sigma factor 70 region 4 type 2" evidence="6">
    <location>
        <begin position="114"/>
        <end position="166"/>
    </location>
</feature>
<dbReference type="PANTHER" id="PTHR43133">
    <property type="entry name" value="RNA POLYMERASE ECF-TYPE SIGMA FACTO"/>
    <property type="match status" value="1"/>
</dbReference>
<dbReference type="Pfam" id="PF04542">
    <property type="entry name" value="Sigma70_r2"/>
    <property type="match status" value="1"/>
</dbReference>
<evidence type="ECO:0000256" key="3">
    <source>
        <dbReference type="ARBA" id="ARBA00023082"/>
    </source>
</evidence>
<dbReference type="PANTHER" id="PTHR43133:SF46">
    <property type="entry name" value="RNA POLYMERASE SIGMA-70 FACTOR ECF SUBFAMILY"/>
    <property type="match status" value="1"/>
</dbReference>
<comment type="similarity">
    <text evidence="1">Belongs to the sigma-70 factor family. ECF subfamily.</text>
</comment>
<proteinExistence type="inferred from homology"/>
<dbReference type="InterPro" id="IPR013325">
    <property type="entry name" value="RNA_pol_sigma_r2"/>
</dbReference>
<dbReference type="Proteomes" id="UP000199060">
    <property type="component" value="Unassembled WGS sequence"/>
</dbReference>
<evidence type="ECO:0000259" key="6">
    <source>
        <dbReference type="Pfam" id="PF08281"/>
    </source>
</evidence>
<accession>A0A1G6QGP7</accession>
<dbReference type="InterPro" id="IPR014284">
    <property type="entry name" value="RNA_pol_sigma-70_dom"/>
</dbReference>
<evidence type="ECO:0000256" key="1">
    <source>
        <dbReference type="ARBA" id="ARBA00010641"/>
    </source>
</evidence>
<keyword evidence="4" id="KW-0804">Transcription</keyword>
<dbReference type="STRING" id="686796.SAMN04488104_100935"/>
<dbReference type="EMBL" id="FNAC01000009">
    <property type="protein sequence ID" value="SDC91094.1"/>
    <property type="molecule type" value="Genomic_DNA"/>
</dbReference>
<dbReference type="SUPFAM" id="SSF88946">
    <property type="entry name" value="Sigma2 domain of RNA polymerase sigma factors"/>
    <property type="match status" value="1"/>
</dbReference>
<dbReference type="InterPro" id="IPR013324">
    <property type="entry name" value="RNA_pol_sigma_r3/r4-like"/>
</dbReference>
<keyword evidence="8" id="KW-1185">Reference proteome</keyword>
<dbReference type="Pfam" id="PF08281">
    <property type="entry name" value="Sigma70_r4_2"/>
    <property type="match status" value="1"/>
</dbReference>
<reference evidence="8" key="1">
    <citation type="submission" date="2016-10" db="EMBL/GenBank/DDBJ databases">
        <authorList>
            <person name="Varghese N."/>
            <person name="Submissions S."/>
        </authorList>
    </citation>
    <scope>NUCLEOTIDE SEQUENCE [LARGE SCALE GENOMIC DNA]</scope>
    <source>
        <strain evidence="8">DSM 23095</strain>
    </source>
</reference>
<sequence length="176" mass="20405">MNQIQLNKELIKQIIAQDRKAQFQLFELTKRMVYSLAFRMLNNEDLAHDVLQETYVEVFQQIKNLKHPEALVSWMKTITARKAIKAGKKQFEFDQLDQHPDPIDNQFDSWFDGEILDQAIRELPPGARAVFMLVAVEGYTHKETANLLGITESTSKSQLNYAKKLLKTRIKNLINA</sequence>
<dbReference type="AlphaFoldDB" id="A0A1G6QGP7"/>
<dbReference type="Gene3D" id="1.10.10.10">
    <property type="entry name" value="Winged helix-like DNA-binding domain superfamily/Winged helix DNA-binding domain"/>
    <property type="match status" value="1"/>
</dbReference>
<dbReference type="Gene3D" id="1.10.1740.10">
    <property type="match status" value="1"/>
</dbReference>
<dbReference type="GO" id="GO:0003677">
    <property type="term" value="F:DNA binding"/>
    <property type="evidence" value="ECO:0007669"/>
    <property type="project" value="InterPro"/>
</dbReference>
<keyword evidence="3" id="KW-0731">Sigma factor</keyword>
<dbReference type="CDD" id="cd06171">
    <property type="entry name" value="Sigma70_r4"/>
    <property type="match status" value="1"/>
</dbReference>
<protein>
    <submittedName>
        <fullName evidence="7">RNA polymerase sigma-70 factor, ECF subfamily</fullName>
    </submittedName>
</protein>
<evidence type="ECO:0000313" key="7">
    <source>
        <dbReference type="EMBL" id="SDC91094.1"/>
    </source>
</evidence>
<dbReference type="RefSeq" id="WP_087938498.1">
    <property type="nucleotide sequence ID" value="NZ_FNAC01000009.1"/>
</dbReference>
<dbReference type="NCBIfam" id="TIGR02937">
    <property type="entry name" value="sigma70-ECF"/>
    <property type="match status" value="1"/>
</dbReference>
<gene>
    <name evidence="7" type="ORF">SAMN04488104_100935</name>
</gene>
<dbReference type="InterPro" id="IPR013249">
    <property type="entry name" value="RNA_pol_sigma70_r4_t2"/>
</dbReference>
<evidence type="ECO:0000256" key="2">
    <source>
        <dbReference type="ARBA" id="ARBA00023015"/>
    </source>
</evidence>
<evidence type="ECO:0000259" key="5">
    <source>
        <dbReference type="Pfam" id="PF04542"/>
    </source>
</evidence>
<name>A0A1G6QGP7_9BACT</name>